<evidence type="ECO:0000313" key="1">
    <source>
        <dbReference type="EMBL" id="ADJ16751.1"/>
    </source>
</evidence>
<protein>
    <submittedName>
        <fullName evidence="1">Uncharacterized protein</fullName>
    </submittedName>
</protein>
<dbReference type="Proteomes" id="UP000000390">
    <property type="component" value="Plasmid 1"/>
</dbReference>
<dbReference type="HOGENOM" id="CLU_3263675_0_0_2"/>
<name>D8JBU8_HALJB</name>
<dbReference type="PATRIC" id="fig|795797.18.peg.3335"/>
<dbReference type="AlphaFoldDB" id="D8JBU8"/>
<accession>D8JBU8</accession>
<sequence>MRHEEFFVILVSFDGRFEIFNHLYKFIPLCLEFIDSISPRH</sequence>
<proteinExistence type="predicted"/>
<gene>
    <name evidence="1" type="ordered locus">HacjB3_17006</name>
</gene>
<dbReference type="EMBL" id="CP002063">
    <property type="protein sequence ID" value="ADJ16751.1"/>
    <property type="molecule type" value="Genomic_DNA"/>
</dbReference>
<reference evidence="1 2" key="1">
    <citation type="journal article" date="2010" name="J. Bacteriol.">
        <title>Complete genome sequence of Halalkalicoccus jeotgali B3(T), an extremely halophilic archaeon.</title>
        <authorList>
            <person name="Roh S.W."/>
            <person name="Nam Y.D."/>
            <person name="Nam S.H."/>
            <person name="Choi S.H."/>
            <person name="Park H.S."/>
            <person name="Bae J.W."/>
        </authorList>
    </citation>
    <scope>NUCLEOTIDE SEQUENCE [LARGE SCALE GENOMIC DNA]</scope>
    <source>
        <strain evidence="2">DSM 18796 / CECT 7217 / JCM 14584 / KCTC 4019 / B3</strain>
        <plasmid evidence="2">1</plasmid>
    </source>
</reference>
<evidence type="ECO:0000313" key="2">
    <source>
        <dbReference type="Proteomes" id="UP000000390"/>
    </source>
</evidence>
<geneLocation type="plasmid" evidence="1 2">
    <name>1</name>
</geneLocation>
<dbReference type="KEGG" id="hje:HacjB3_17006"/>
<organism evidence="1 2">
    <name type="scientific">Halalkalicoccus jeotgali (strain DSM 18796 / CECT 7217 / JCM 14584 / KCTC 4019 / B3)</name>
    <dbReference type="NCBI Taxonomy" id="795797"/>
    <lineage>
        <taxon>Archaea</taxon>
        <taxon>Methanobacteriati</taxon>
        <taxon>Methanobacteriota</taxon>
        <taxon>Stenosarchaea group</taxon>
        <taxon>Halobacteria</taxon>
        <taxon>Halobacteriales</taxon>
        <taxon>Halococcaceae</taxon>
        <taxon>Halalkalicoccus</taxon>
    </lineage>
</organism>
<keyword evidence="1" id="KW-0614">Plasmid</keyword>